<sequence length="220" mass="24243">MNGTVITKKGLMLITKLLACNGELIFSKVGVGIGKVPSGYDPSSMIDLNNYRMDGEISEIKADTERSQASIRFQVSSIGVSEAFTVTEAGVYAMDPDEGEVLYAYLDMSDDPQMIYDAESTISKFLEMTLVVVIGTVERITAVISPQSLISKEEFDKQITALQEEKVNIVVTDKYIPIAERKEKTFYLIKLGSEPLPTNDTIKISPYFGAKIVERGSKSE</sequence>
<dbReference type="AlphaFoldDB" id="A0A3E3IZU6"/>
<evidence type="ECO:0000313" key="1">
    <source>
        <dbReference type="EMBL" id="RGE72608.1"/>
    </source>
</evidence>
<dbReference type="Proteomes" id="UP000261166">
    <property type="component" value="Unassembled WGS sequence"/>
</dbReference>
<dbReference type="OrthoDB" id="9810174at2"/>
<gene>
    <name evidence="1" type="ORF">DWY69_06895</name>
</gene>
<comment type="caution">
    <text evidence="1">The sequence shown here is derived from an EMBL/GenBank/DDBJ whole genome shotgun (WGS) entry which is preliminary data.</text>
</comment>
<evidence type="ECO:0000313" key="2">
    <source>
        <dbReference type="Proteomes" id="UP000261166"/>
    </source>
</evidence>
<dbReference type="RefSeq" id="WP_117530675.1">
    <property type="nucleotide sequence ID" value="NZ_JBKVAZ010000028.1"/>
</dbReference>
<name>A0A3E3IZU6_9FIRM</name>
<evidence type="ECO:0008006" key="3">
    <source>
        <dbReference type="Google" id="ProtNLM"/>
    </source>
</evidence>
<reference evidence="1 2" key="1">
    <citation type="submission" date="2018-08" db="EMBL/GenBank/DDBJ databases">
        <title>A genome reference for cultivated species of the human gut microbiota.</title>
        <authorList>
            <person name="Zou Y."/>
            <person name="Xue W."/>
            <person name="Luo G."/>
        </authorList>
    </citation>
    <scope>NUCLEOTIDE SEQUENCE [LARGE SCALE GENOMIC DNA]</scope>
    <source>
        <strain evidence="1 2">AF26-4BH</strain>
    </source>
</reference>
<accession>A0A3E3IZU6</accession>
<dbReference type="EMBL" id="QVLU01000005">
    <property type="protein sequence ID" value="RGE72608.1"/>
    <property type="molecule type" value="Genomic_DNA"/>
</dbReference>
<proteinExistence type="predicted"/>
<organism evidence="1 2">
    <name type="scientific">Eisenbergiella massiliensis</name>
    <dbReference type="NCBI Taxonomy" id="1720294"/>
    <lineage>
        <taxon>Bacteria</taxon>
        <taxon>Bacillati</taxon>
        <taxon>Bacillota</taxon>
        <taxon>Clostridia</taxon>
        <taxon>Lachnospirales</taxon>
        <taxon>Lachnospiraceae</taxon>
        <taxon>Eisenbergiella</taxon>
    </lineage>
</organism>
<protein>
    <recommendedName>
        <fullName evidence="3">Phage tail protein</fullName>
    </recommendedName>
</protein>